<keyword evidence="6 8" id="KW-0472">Membrane</keyword>
<dbReference type="InterPro" id="IPR001958">
    <property type="entry name" value="Tet-R_TetA/multi-R_MdtG-like"/>
</dbReference>
<evidence type="ECO:0000259" key="9">
    <source>
        <dbReference type="PROSITE" id="PS50850"/>
    </source>
</evidence>
<evidence type="ECO:0000256" key="8">
    <source>
        <dbReference type="SAM" id="Phobius"/>
    </source>
</evidence>
<feature type="transmembrane region" description="Helical" evidence="8">
    <location>
        <begin position="381"/>
        <end position="400"/>
    </location>
</feature>
<dbReference type="PROSITE" id="PS50850">
    <property type="entry name" value="MFS"/>
    <property type="match status" value="1"/>
</dbReference>
<feature type="domain" description="Major facilitator superfamily (MFS) profile" evidence="9">
    <location>
        <begin position="16"/>
        <end position="406"/>
    </location>
</feature>
<dbReference type="InterPro" id="IPR020846">
    <property type="entry name" value="MFS_dom"/>
</dbReference>
<dbReference type="PANTHER" id="PTHR23517:SF13">
    <property type="entry name" value="MAJOR FACILITATOR SUPERFAMILY MFS_1"/>
    <property type="match status" value="1"/>
</dbReference>
<keyword evidence="2" id="KW-0813">Transport</keyword>
<dbReference type="InterPro" id="IPR011701">
    <property type="entry name" value="MFS"/>
</dbReference>
<dbReference type="AlphaFoldDB" id="A0A839XX09"/>
<feature type="transmembrane region" description="Helical" evidence="8">
    <location>
        <begin position="52"/>
        <end position="72"/>
    </location>
</feature>
<feature type="transmembrane region" description="Helical" evidence="8">
    <location>
        <begin position="116"/>
        <end position="134"/>
    </location>
</feature>
<comment type="subcellular location">
    <subcellularLocation>
        <location evidence="1">Cell membrane</location>
        <topology evidence="1">Multi-pass membrane protein</topology>
    </subcellularLocation>
</comment>
<protein>
    <submittedName>
        <fullName evidence="10">MFS family permease</fullName>
    </submittedName>
</protein>
<dbReference type="InterPro" id="IPR036259">
    <property type="entry name" value="MFS_trans_sf"/>
</dbReference>
<dbReference type="PANTHER" id="PTHR23517">
    <property type="entry name" value="RESISTANCE PROTEIN MDTM, PUTATIVE-RELATED-RELATED"/>
    <property type="match status" value="1"/>
</dbReference>
<feature type="transmembrane region" description="Helical" evidence="8">
    <location>
        <begin position="258"/>
        <end position="280"/>
    </location>
</feature>
<evidence type="ECO:0000313" key="11">
    <source>
        <dbReference type="Proteomes" id="UP000564573"/>
    </source>
</evidence>
<dbReference type="Gene3D" id="1.20.1250.20">
    <property type="entry name" value="MFS general substrate transporter like domains"/>
    <property type="match status" value="2"/>
</dbReference>
<organism evidence="10 11">
    <name type="scientific">Prauserella sediminis</name>
    <dbReference type="NCBI Taxonomy" id="577680"/>
    <lineage>
        <taxon>Bacteria</taxon>
        <taxon>Bacillati</taxon>
        <taxon>Actinomycetota</taxon>
        <taxon>Actinomycetes</taxon>
        <taxon>Pseudonocardiales</taxon>
        <taxon>Pseudonocardiaceae</taxon>
        <taxon>Prauserella</taxon>
        <taxon>Prauserella salsuginis group</taxon>
    </lineage>
</organism>
<evidence type="ECO:0000256" key="6">
    <source>
        <dbReference type="ARBA" id="ARBA00023136"/>
    </source>
</evidence>
<feature type="transmembrane region" description="Helical" evidence="8">
    <location>
        <begin position="292"/>
        <end position="319"/>
    </location>
</feature>
<dbReference type="InterPro" id="IPR050171">
    <property type="entry name" value="MFS_Transporters"/>
</dbReference>
<feature type="transmembrane region" description="Helical" evidence="8">
    <location>
        <begin position="224"/>
        <end position="246"/>
    </location>
</feature>
<evidence type="ECO:0000256" key="5">
    <source>
        <dbReference type="ARBA" id="ARBA00022989"/>
    </source>
</evidence>
<evidence type="ECO:0000256" key="3">
    <source>
        <dbReference type="ARBA" id="ARBA00022475"/>
    </source>
</evidence>
<evidence type="ECO:0000256" key="4">
    <source>
        <dbReference type="ARBA" id="ARBA00022692"/>
    </source>
</evidence>
<evidence type="ECO:0000256" key="1">
    <source>
        <dbReference type="ARBA" id="ARBA00004651"/>
    </source>
</evidence>
<keyword evidence="11" id="KW-1185">Reference proteome</keyword>
<dbReference type="SUPFAM" id="SSF103473">
    <property type="entry name" value="MFS general substrate transporter"/>
    <property type="match status" value="1"/>
</dbReference>
<accession>A0A839XX09</accession>
<feature type="transmembrane region" description="Helical" evidence="8">
    <location>
        <begin position="84"/>
        <end position="110"/>
    </location>
</feature>
<comment type="caution">
    <text evidence="10">The sequence shown here is derived from an EMBL/GenBank/DDBJ whole genome shotgun (WGS) entry which is preliminary data.</text>
</comment>
<proteinExistence type="predicted"/>
<feature type="transmembrane region" description="Helical" evidence="8">
    <location>
        <begin position="141"/>
        <end position="163"/>
    </location>
</feature>
<dbReference type="RefSeq" id="WP_183787095.1">
    <property type="nucleotide sequence ID" value="NZ_JACIBS010000008.1"/>
</dbReference>
<keyword evidence="5 8" id="KW-1133">Transmembrane helix</keyword>
<reference evidence="10 11" key="1">
    <citation type="submission" date="2020-08" db="EMBL/GenBank/DDBJ databases">
        <title>Sequencing the genomes of 1000 actinobacteria strains.</title>
        <authorList>
            <person name="Klenk H.-P."/>
        </authorList>
    </citation>
    <scope>NUCLEOTIDE SEQUENCE [LARGE SCALE GENOMIC DNA]</scope>
    <source>
        <strain evidence="10 11">DSM 45267</strain>
    </source>
</reference>
<evidence type="ECO:0000313" key="10">
    <source>
        <dbReference type="EMBL" id="MBB3665894.1"/>
    </source>
</evidence>
<evidence type="ECO:0000256" key="7">
    <source>
        <dbReference type="SAM" id="MobiDB-lite"/>
    </source>
</evidence>
<evidence type="ECO:0000256" key="2">
    <source>
        <dbReference type="ARBA" id="ARBA00022448"/>
    </source>
</evidence>
<feature type="region of interest" description="Disordered" evidence="7">
    <location>
        <begin position="438"/>
        <end position="481"/>
    </location>
</feature>
<feature type="transmembrane region" description="Helical" evidence="8">
    <location>
        <begin position="21"/>
        <end position="40"/>
    </location>
</feature>
<name>A0A839XX09_9PSEU</name>
<feature type="transmembrane region" description="Helical" evidence="8">
    <location>
        <begin position="354"/>
        <end position="375"/>
    </location>
</feature>
<dbReference type="PRINTS" id="PR01035">
    <property type="entry name" value="TCRTETA"/>
</dbReference>
<keyword evidence="3" id="KW-1003">Cell membrane</keyword>
<keyword evidence="4 8" id="KW-0812">Transmembrane</keyword>
<dbReference type="Proteomes" id="UP000564573">
    <property type="component" value="Unassembled WGS sequence"/>
</dbReference>
<dbReference type="EMBL" id="JACIBS010000008">
    <property type="protein sequence ID" value="MBB3665894.1"/>
    <property type="molecule type" value="Genomic_DNA"/>
</dbReference>
<dbReference type="Pfam" id="PF07690">
    <property type="entry name" value="MFS_1"/>
    <property type="match status" value="1"/>
</dbReference>
<feature type="transmembrane region" description="Helical" evidence="8">
    <location>
        <begin position="183"/>
        <end position="203"/>
    </location>
</feature>
<feature type="compositionally biased region" description="Basic residues" evidence="7">
    <location>
        <begin position="467"/>
        <end position="481"/>
    </location>
</feature>
<dbReference type="GO" id="GO:0005886">
    <property type="term" value="C:plasma membrane"/>
    <property type="evidence" value="ECO:0007669"/>
    <property type="project" value="UniProtKB-SubCell"/>
</dbReference>
<sequence length="481" mass="48882">MLLERLASPRHRPLLSSPARTGAYVLAVLTFGAYLPSTLYPAYQQTFGVDDLTMTVVYATFALVSAPALLLFGQAADALGARPVLRGALIVAAAGSACFVFATGTTWLLLGRGAQGLALGAATAAASALTSLHGGRRIAPAALAGIAFVGGTAAGPVVGGLLARYAPAPETVPFVLHLGLLALGWRLVSGLGGSAPGMTVAAGTSGRAGWRPTKPAIPRGMRRVFASAAAAGFVAWMVAGLFLAIIPTLLNRAGQTSPAVTGAILGLVLVCSVATQPFVARLRDRRAQVLGLAALLTSLALLAFTAGGSTVVTLVAAVIAGAGHGLAYGGAAAAVDAVAPVARTGAITGALHVAFYLGSGAPAVVVGLITLTHPLATATTWVTAVTAALVPLVAVAVAVFQRPAFPVRRTRVWWPGGLRRDGGRRRAVAAPSRASAALSRVAGTPSRERRIRHAAAHPGRGPAFLRPRTRSAERRRRRTSR</sequence>
<dbReference type="GO" id="GO:0022857">
    <property type="term" value="F:transmembrane transporter activity"/>
    <property type="evidence" value="ECO:0007669"/>
    <property type="project" value="InterPro"/>
</dbReference>
<gene>
    <name evidence="10" type="ORF">FB384_004853</name>
</gene>